<dbReference type="InterPro" id="IPR004839">
    <property type="entry name" value="Aminotransferase_I/II_large"/>
</dbReference>
<dbReference type="RefSeq" id="WP_196925396.1">
    <property type="nucleotide sequence ID" value="NZ_JADOTX010000001.1"/>
</dbReference>
<keyword evidence="6 9" id="KW-0808">Transferase</keyword>
<dbReference type="CDD" id="cd00609">
    <property type="entry name" value="AAT_like"/>
    <property type="match status" value="1"/>
</dbReference>
<evidence type="ECO:0000256" key="1">
    <source>
        <dbReference type="ARBA" id="ARBA00001933"/>
    </source>
</evidence>
<feature type="modified residue" description="N6-(pyridoxal phosphate)lysine" evidence="9">
    <location>
        <position position="223"/>
    </location>
</feature>
<reference evidence="11 12" key="1">
    <citation type="submission" date="2020-11" db="EMBL/GenBank/DDBJ databases">
        <title>Sequencing the genomes of 1000 actinobacteria strains.</title>
        <authorList>
            <person name="Klenk H.-P."/>
        </authorList>
    </citation>
    <scope>NUCLEOTIDE SEQUENCE [LARGE SCALE GENOMIC DNA]</scope>
    <source>
        <strain evidence="11 12">DSM 101692</strain>
    </source>
</reference>
<feature type="domain" description="Aminotransferase class I/classII large" evidence="10">
    <location>
        <begin position="28"/>
        <end position="352"/>
    </location>
</feature>
<dbReference type="Gene3D" id="3.40.640.10">
    <property type="entry name" value="Type I PLP-dependent aspartate aminotransferase-like (Major domain)"/>
    <property type="match status" value="1"/>
</dbReference>
<dbReference type="Gene3D" id="3.90.1150.10">
    <property type="entry name" value="Aspartate Aminotransferase, domain 1"/>
    <property type="match status" value="1"/>
</dbReference>
<evidence type="ECO:0000256" key="3">
    <source>
        <dbReference type="ARBA" id="ARBA00011738"/>
    </source>
</evidence>
<dbReference type="InterPro" id="IPR015421">
    <property type="entry name" value="PyrdxlP-dep_Trfase_major"/>
</dbReference>
<evidence type="ECO:0000256" key="5">
    <source>
        <dbReference type="ARBA" id="ARBA00022605"/>
    </source>
</evidence>
<keyword evidence="4 9" id="KW-0032">Aminotransferase</keyword>
<dbReference type="InterPro" id="IPR005861">
    <property type="entry name" value="HisP_aminotrans"/>
</dbReference>
<dbReference type="EC" id="2.6.1.9" evidence="9"/>
<name>A0ABS0JCP0_9ACTN</name>
<dbReference type="InterPro" id="IPR001917">
    <property type="entry name" value="Aminotrans_II_pyridoxalP_BS"/>
</dbReference>
<evidence type="ECO:0000256" key="9">
    <source>
        <dbReference type="HAMAP-Rule" id="MF_01023"/>
    </source>
</evidence>
<comment type="similarity">
    <text evidence="2 9">Belongs to the class-II pyridoxal-phosphate-dependent aminotransferase family. Histidinol-phosphate aminotransferase subfamily.</text>
</comment>
<evidence type="ECO:0000313" key="11">
    <source>
        <dbReference type="EMBL" id="MBG6064103.1"/>
    </source>
</evidence>
<comment type="cofactor">
    <cofactor evidence="1 9">
        <name>pyridoxal 5'-phosphate</name>
        <dbReference type="ChEBI" id="CHEBI:597326"/>
    </cofactor>
</comment>
<dbReference type="GO" id="GO:0004400">
    <property type="term" value="F:histidinol-phosphate transaminase activity"/>
    <property type="evidence" value="ECO:0007669"/>
    <property type="project" value="UniProtKB-EC"/>
</dbReference>
<dbReference type="Pfam" id="PF00155">
    <property type="entry name" value="Aminotran_1_2"/>
    <property type="match status" value="1"/>
</dbReference>
<sequence>MTSLDDLPIRADLRGLSPYGAPQLDVPVRLNTNENSHPVPEPVVEAIGKALAAELRELNRYPDRDAVALRADLADYLGHGLTAEQVWAANGSNEIQQQLLQAFGGPGRSALGFVPAYSMHPLLALGTSTRWVPAERGVDFGLTAEEAVAQVREHQPDVVFLCSPNNPTGTALDPAVIAAVLDVAPGMVVVDEAYAEFARPGTVSALAVLPGHPRLVVTRTMSKAFGFAGGRLGYLAADPAVVRAVQLVRLPYHLSALTQAAARAAVAHRDALLGTVSAIMAQRDRIVATLRERGLRVADSDANFVLFEVGGDQTVVWNALLAQGVLVRDVGLPGWLRVTAGTAAETDAFLSAMETSQ</sequence>
<comment type="subunit">
    <text evidence="3 9">Homodimer.</text>
</comment>
<dbReference type="HAMAP" id="MF_01023">
    <property type="entry name" value="HisC_aminotrans_2"/>
    <property type="match status" value="1"/>
</dbReference>
<evidence type="ECO:0000259" key="10">
    <source>
        <dbReference type="Pfam" id="PF00155"/>
    </source>
</evidence>
<dbReference type="InterPro" id="IPR015424">
    <property type="entry name" value="PyrdxlP-dep_Trfase"/>
</dbReference>
<evidence type="ECO:0000256" key="4">
    <source>
        <dbReference type="ARBA" id="ARBA00022576"/>
    </source>
</evidence>
<dbReference type="PANTHER" id="PTHR42885:SF2">
    <property type="entry name" value="HISTIDINOL-PHOSPHATE AMINOTRANSFERASE"/>
    <property type="match status" value="1"/>
</dbReference>
<keyword evidence="7 9" id="KW-0663">Pyridoxal phosphate</keyword>
<proteinExistence type="inferred from homology"/>
<comment type="catalytic activity">
    <reaction evidence="9">
        <text>L-histidinol phosphate + 2-oxoglutarate = 3-(imidazol-4-yl)-2-oxopropyl phosphate + L-glutamate</text>
        <dbReference type="Rhea" id="RHEA:23744"/>
        <dbReference type="ChEBI" id="CHEBI:16810"/>
        <dbReference type="ChEBI" id="CHEBI:29985"/>
        <dbReference type="ChEBI" id="CHEBI:57766"/>
        <dbReference type="ChEBI" id="CHEBI:57980"/>
        <dbReference type="EC" id="2.6.1.9"/>
    </reaction>
</comment>
<dbReference type="EMBL" id="JADOTX010000001">
    <property type="protein sequence ID" value="MBG6064103.1"/>
    <property type="molecule type" value="Genomic_DNA"/>
</dbReference>
<evidence type="ECO:0000256" key="8">
    <source>
        <dbReference type="ARBA" id="ARBA00023102"/>
    </source>
</evidence>
<dbReference type="NCBIfam" id="TIGR01141">
    <property type="entry name" value="hisC"/>
    <property type="match status" value="1"/>
</dbReference>
<dbReference type="SUPFAM" id="SSF53383">
    <property type="entry name" value="PLP-dependent transferases"/>
    <property type="match status" value="1"/>
</dbReference>
<protein>
    <recommendedName>
        <fullName evidence="9">Histidinol-phosphate aminotransferase</fullName>
        <ecNumber evidence="9">2.6.1.9</ecNumber>
    </recommendedName>
    <alternativeName>
        <fullName evidence="9">Imidazole acetol-phosphate transaminase</fullName>
    </alternativeName>
</protein>
<evidence type="ECO:0000256" key="2">
    <source>
        <dbReference type="ARBA" id="ARBA00007970"/>
    </source>
</evidence>
<dbReference type="NCBIfam" id="NF002877">
    <property type="entry name" value="PRK03317.1"/>
    <property type="match status" value="1"/>
</dbReference>
<evidence type="ECO:0000256" key="7">
    <source>
        <dbReference type="ARBA" id="ARBA00022898"/>
    </source>
</evidence>
<organism evidence="11 12">
    <name type="scientific">Micromonospora ureilytica</name>
    <dbReference type="NCBI Taxonomy" id="709868"/>
    <lineage>
        <taxon>Bacteria</taxon>
        <taxon>Bacillati</taxon>
        <taxon>Actinomycetota</taxon>
        <taxon>Actinomycetes</taxon>
        <taxon>Micromonosporales</taxon>
        <taxon>Micromonosporaceae</taxon>
        <taxon>Micromonospora</taxon>
    </lineage>
</organism>
<keyword evidence="5 9" id="KW-0028">Amino-acid biosynthesis</keyword>
<accession>A0ABS0JCP0</accession>
<keyword evidence="12" id="KW-1185">Reference proteome</keyword>
<dbReference type="PANTHER" id="PTHR42885">
    <property type="entry name" value="HISTIDINOL-PHOSPHATE AMINOTRANSFERASE-RELATED"/>
    <property type="match status" value="1"/>
</dbReference>
<comment type="caution">
    <text evidence="11">The sequence shown here is derived from an EMBL/GenBank/DDBJ whole genome shotgun (WGS) entry which is preliminary data.</text>
</comment>
<dbReference type="PROSITE" id="PS00599">
    <property type="entry name" value="AA_TRANSFER_CLASS_2"/>
    <property type="match status" value="1"/>
</dbReference>
<evidence type="ECO:0000256" key="6">
    <source>
        <dbReference type="ARBA" id="ARBA00022679"/>
    </source>
</evidence>
<dbReference type="Proteomes" id="UP000614915">
    <property type="component" value="Unassembled WGS sequence"/>
</dbReference>
<gene>
    <name evidence="9" type="primary">hisC</name>
    <name evidence="11" type="ORF">IW248_000390</name>
</gene>
<evidence type="ECO:0000313" key="12">
    <source>
        <dbReference type="Proteomes" id="UP000614915"/>
    </source>
</evidence>
<dbReference type="InterPro" id="IPR015422">
    <property type="entry name" value="PyrdxlP-dep_Trfase_small"/>
</dbReference>
<comment type="pathway">
    <text evidence="9">Amino-acid biosynthesis; L-histidine biosynthesis; L-histidine from 5-phospho-alpha-D-ribose 1-diphosphate: step 7/9.</text>
</comment>
<keyword evidence="8 9" id="KW-0368">Histidine biosynthesis</keyword>